<dbReference type="Gene3D" id="1.10.10.60">
    <property type="entry name" value="Homeodomain-like"/>
    <property type="match status" value="1"/>
</dbReference>
<proteinExistence type="predicted"/>
<keyword evidence="4" id="KW-0238">DNA-binding</keyword>
<dbReference type="AlphaFoldDB" id="A0A370QGM7"/>
<protein>
    <submittedName>
        <fullName evidence="8">Transcriptional regulator with PAS, ATPase and Fis domain</fullName>
    </submittedName>
</protein>
<dbReference type="EMBL" id="QRAP01000009">
    <property type="protein sequence ID" value="RDK87513.1"/>
    <property type="molecule type" value="Genomic_DNA"/>
</dbReference>
<keyword evidence="5" id="KW-0804">Transcription</keyword>
<dbReference type="InterPro" id="IPR013767">
    <property type="entry name" value="PAS_fold"/>
</dbReference>
<dbReference type="SUPFAM" id="SSF55785">
    <property type="entry name" value="PYP-like sensor domain (PAS domain)"/>
    <property type="match status" value="1"/>
</dbReference>
<dbReference type="InterPro" id="IPR058031">
    <property type="entry name" value="AAA_lid_NorR"/>
</dbReference>
<dbReference type="RefSeq" id="WP_115459821.1">
    <property type="nucleotide sequence ID" value="NZ_QRAP01000009.1"/>
</dbReference>
<comment type="caution">
    <text evidence="8">The sequence shown here is derived from an EMBL/GenBank/DDBJ whole genome shotgun (WGS) entry which is preliminary data.</text>
</comment>
<dbReference type="InterPro" id="IPR009057">
    <property type="entry name" value="Homeodomain-like_sf"/>
</dbReference>
<dbReference type="InterPro" id="IPR000014">
    <property type="entry name" value="PAS"/>
</dbReference>
<keyword evidence="1" id="KW-0547">Nucleotide-binding</keyword>
<dbReference type="GO" id="GO:0043565">
    <property type="term" value="F:sequence-specific DNA binding"/>
    <property type="evidence" value="ECO:0007669"/>
    <property type="project" value="InterPro"/>
</dbReference>
<dbReference type="PANTHER" id="PTHR32071:SF117">
    <property type="entry name" value="PTS-DEPENDENT DIHYDROXYACETONE KINASE OPERON REGULATORY PROTEIN-RELATED"/>
    <property type="match status" value="1"/>
</dbReference>
<dbReference type="PROSITE" id="PS00676">
    <property type="entry name" value="SIGMA54_INTERACT_2"/>
    <property type="match status" value="1"/>
</dbReference>
<dbReference type="InterPro" id="IPR003593">
    <property type="entry name" value="AAA+_ATPase"/>
</dbReference>
<dbReference type="OrthoDB" id="9804019at2"/>
<evidence type="ECO:0000256" key="5">
    <source>
        <dbReference type="ARBA" id="ARBA00023163"/>
    </source>
</evidence>
<dbReference type="InterPro" id="IPR035965">
    <property type="entry name" value="PAS-like_dom_sf"/>
</dbReference>
<dbReference type="Pfam" id="PF00158">
    <property type="entry name" value="Sigma54_activat"/>
    <property type="match status" value="1"/>
</dbReference>
<dbReference type="InterPro" id="IPR002078">
    <property type="entry name" value="Sigma_54_int"/>
</dbReference>
<dbReference type="SMART" id="SM00382">
    <property type="entry name" value="AAA"/>
    <property type="match status" value="1"/>
</dbReference>
<dbReference type="Gene3D" id="1.10.8.60">
    <property type="match status" value="1"/>
</dbReference>
<dbReference type="Pfam" id="PF00989">
    <property type="entry name" value="PAS"/>
    <property type="match status" value="1"/>
</dbReference>
<evidence type="ECO:0000256" key="3">
    <source>
        <dbReference type="ARBA" id="ARBA00023015"/>
    </source>
</evidence>
<dbReference type="CDD" id="cd00130">
    <property type="entry name" value="PAS"/>
    <property type="match status" value="1"/>
</dbReference>
<evidence type="ECO:0000313" key="8">
    <source>
        <dbReference type="EMBL" id="RDK87513.1"/>
    </source>
</evidence>
<dbReference type="Pfam" id="PF25601">
    <property type="entry name" value="AAA_lid_14"/>
    <property type="match status" value="1"/>
</dbReference>
<feature type="domain" description="Sigma-54 factor interaction" evidence="6">
    <location>
        <begin position="272"/>
        <end position="502"/>
    </location>
</feature>
<dbReference type="PANTHER" id="PTHR32071">
    <property type="entry name" value="TRANSCRIPTIONAL REGULATORY PROTEIN"/>
    <property type="match status" value="1"/>
</dbReference>
<dbReference type="Proteomes" id="UP000254848">
    <property type="component" value="Unassembled WGS sequence"/>
</dbReference>
<dbReference type="CDD" id="cd00009">
    <property type="entry name" value="AAA"/>
    <property type="match status" value="1"/>
</dbReference>
<dbReference type="Gene3D" id="3.40.50.300">
    <property type="entry name" value="P-loop containing nucleotide triphosphate hydrolases"/>
    <property type="match status" value="1"/>
</dbReference>
<feature type="domain" description="PAS" evidence="7">
    <location>
        <begin position="158"/>
        <end position="204"/>
    </location>
</feature>
<keyword evidence="9" id="KW-1185">Reference proteome</keyword>
<dbReference type="InterPro" id="IPR025943">
    <property type="entry name" value="Sigma_54_int_dom_ATP-bd_2"/>
</dbReference>
<dbReference type="SMART" id="SM00091">
    <property type="entry name" value="PAS"/>
    <property type="match status" value="1"/>
</dbReference>
<accession>A0A370QGM7</accession>
<dbReference type="InterPro" id="IPR025662">
    <property type="entry name" value="Sigma_54_int_dom_ATP-bd_1"/>
</dbReference>
<dbReference type="Pfam" id="PF02954">
    <property type="entry name" value="HTH_8"/>
    <property type="match status" value="1"/>
</dbReference>
<dbReference type="SUPFAM" id="SSF52540">
    <property type="entry name" value="P-loop containing nucleoside triphosphate hydrolases"/>
    <property type="match status" value="1"/>
</dbReference>
<evidence type="ECO:0000313" key="9">
    <source>
        <dbReference type="Proteomes" id="UP000254848"/>
    </source>
</evidence>
<keyword evidence="3" id="KW-0805">Transcription regulation</keyword>
<reference evidence="8 9" key="1">
    <citation type="submission" date="2018-07" db="EMBL/GenBank/DDBJ databases">
        <title>Genomic Encyclopedia of Type Strains, Phase IV (KMG-IV): sequencing the most valuable type-strain genomes for metagenomic binning, comparative biology and taxonomic classification.</title>
        <authorList>
            <person name="Goeker M."/>
        </authorList>
    </citation>
    <scope>NUCLEOTIDE SEQUENCE [LARGE SCALE GENOMIC DNA]</scope>
    <source>
        <strain evidence="8 9">DSM 103736</strain>
    </source>
</reference>
<dbReference type="PROSITE" id="PS00688">
    <property type="entry name" value="SIGMA54_INTERACT_3"/>
    <property type="match status" value="1"/>
</dbReference>
<dbReference type="InterPro" id="IPR027417">
    <property type="entry name" value="P-loop_NTPase"/>
</dbReference>
<dbReference type="PROSITE" id="PS50112">
    <property type="entry name" value="PAS"/>
    <property type="match status" value="1"/>
</dbReference>
<dbReference type="FunFam" id="3.40.50.300:FF:000006">
    <property type="entry name" value="DNA-binding transcriptional regulator NtrC"/>
    <property type="match status" value="1"/>
</dbReference>
<gene>
    <name evidence="8" type="ORF">C8D90_109108</name>
</gene>
<dbReference type="PROSITE" id="PS50045">
    <property type="entry name" value="SIGMA54_INTERACT_4"/>
    <property type="match status" value="1"/>
</dbReference>
<evidence type="ECO:0000256" key="1">
    <source>
        <dbReference type="ARBA" id="ARBA00022741"/>
    </source>
</evidence>
<organism evidence="8 9">
    <name type="scientific">Enterobacillus tribolii</name>
    <dbReference type="NCBI Taxonomy" id="1487935"/>
    <lineage>
        <taxon>Bacteria</taxon>
        <taxon>Pseudomonadati</taxon>
        <taxon>Pseudomonadota</taxon>
        <taxon>Gammaproteobacteria</taxon>
        <taxon>Enterobacterales</taxon>
        <taxon>Hafniaceae</taxon>
        <taxon>Enterobacillus</taxon>
    </lineage>
</organism>
<evidence type="ECO:0000256" key="2">
    <source>
        <dbReference type="ARBA" id="ARBA00022840"/>
    </source>
</evidence>
<name>A0A370QGM7_9GAMM</name>
<evidence type="ECO:0000256" key="4">
    <source>
        <dbReference type="ARBA" id="ARBA00023125"/>
    </source>
</evidence>
<dbReference type="Gene3D" id="3.30.450.20">
    <property type="entry name" value="PAS domain"/>
    <property type="match status" value="1"/>
</dbReference>
<dbReference type="InterPro" id="IPR025944">
    <property type="entry name" value="Sigma_54_int_dom_CS"/>
</dbReference>
<dbReference type="PROSITE" id="PS00675">
    <property type="entry name" value="SIGMA54_INTERACT_1"/>
    <property type="match status" value="1"/>
</dbReference>
<evidence type="ECO:0000259" key="6">
    <source>
        <dbReference type="PROSITE" id="PS50045"/>
    </source>
</evidence>
<dbReference type="InterPro" id="IPR002197">
    <property type="entry name" value="HTH_Fis"/>
</dbReference>
<evidence type="ECO:0000259" key="7">
    <source>
        <dbReference type="PROSITE" id="PS50112"/>
    </source>
</evidence>
<sequence>MTPVNAQSALMQIQPTILRFTKMLASVLQLEVEIVDANMIRVSGTGPYGKFFGRKLNSNSRLLRHVLDTQEEKVVIHSRFDPVCDGCTNKENCREKAFLGIPIMFQDCCIGVISLVAFTPEQQERIKDNFQEFFDYIRHISNIFVSKLLEKQGADSGINKVFLSLIENMDQGVLVLDEKNQVKFANETALKQLSFHQQQIVGKTINIRPLTFQQNYTSGHLQHIVSFDDHQELIIGQLHDIQDHQLFLMAFHQSHSLINLDFNQDDPRIEHLVGECKSMRALKRLVARIASSPSSVMVVGESGTGKEVVARAIHRLSDRNDKPFIAINCAAIPDQLLESELFGYVKGAFTGASPNGKVGLIQAANNGTLFLDEIGDMPLMLQAKLLRAIESREVMPIGSSKPITVNIRIISATNQNLEQYITEGKFREDLYYRLNVIPMTLPPLRERQGDIDLLVHHFLNTHTKRIGSVYPGITPEVLEMLKQYRWPGNVRELSNLMEYLVNVVPNGEVIDAALLPPNLVSGQTLRSYRENDSPYHSAAACENHGASGLENMERQMIEEALSRHANKKQVAEELGIGIATLYRKIKKYELASH</sequence>
<dbReference type="GO" id="GO:0005524">
    <property type="term" value="F:ATP binding"/>
    <property type="evidence" value="ECO:0007669"/>
    <property type="project" value="UniProtKB-KW"/>
</dbReference>
<dbReference type="GO" id="GO:0006355">
    <property type="term" value="P:regulation of DNA-templated transcription"/>
    <property type="evidence" value="ECO:0007669"/>
    <property type="project" value="InterPro"/>
</dbReference>
<dbReference type="SUPFAM" id="SSF46689">
    <property type="entry name" value="Homeodomain-like"/>
    <property type="match status" value="1"/>
</dbReference>
<keyword evidence="2" id="KW-0067">ATP-binding</keyword>